<dbReference type="EMBL" id="CP115174">
    <property type="protein sequence ID" value="WBO24599.1"/>
    <property type="molecule type" value="Genomic_DNA"/>
</dbReference>
<evidence type="ECO:0000313" key="3">
    <source>
        <dbReference type="EMBL" id="WBO24599.1"/>
    </source>
</evidence>
<organism evidence="3 4">
    <name type="scientific">Sphingomonas abietis</name>
    <dbReference type="NCBI Taxonomy" id="3012344"/>
    <lineage>
        <taxon>Bacteria</taxon>
        <taxon>Pseudomonadati</taxon>
        <taxon>Pseudomonadota</taxon>
        <taxon>Alphaproteobacteria</taxon>
        <taxon>Sphingomonadales</taxon>
        <taxon>Sphingomonadaceae</taxon>
        <taxon>Sphingomonas</taxon>
    </lineage>
</organism>
<keyword evidence="2" id="KW-1134">Transmembrane beta strand</keyword>
<comment type="similarity">
    <text evidence="1 2">Belongs to the outer membrane factor (OMF) (TC 1.B.17) family.</text>
</comment>
<dbReference type="Pfam" id="PF02321">
    <property type="entry name" value="OEP"/>
    <property type="match status" value="2"/>
</dbReference>
<dbReference type="InterPro" id="IPR003423">
    <property type="entry name" value="OMP_efflux"/>
</dbReference>
<gene>
    <name evidence="3" type="ORF">PBT88_09345</name>
</gene>
<dbReference type="Proteomes" id="UP001210865">
    <property type="component" value="Chromosome"/>
</dbReference>
<evidence type="ECO:0000256" key="1">
    <source>
        <dbReference type="ARBA" id="ARBA00007613"/>
    </source>
</evidence>
<dbReference type="SUPFAM" id="SSF56954">
    <property type="entry name" value="Outer membrane efflux proteins (OEP)"/>
    <property type="match status" value="1"/>
</dbReference>
<dbReference type="PANTHER" id="PTHR30203:SF32">
    <property type="entry name" value="CATION EFFLUX SYSTEM PROTEIN CUSC"/>
    <property type="match status" value="1"/>
</dbReference>
<dbReference type="Gene3D" id="1.20.1600.10">
    <property type="entry name" value="Outer membrane efflux proteins (OEP)"/>
    <property type="match status" value="1"/>
</dbReference>
<reference evidence="3 4" key="1">
    <citation type="submission" date="2022-12" db="EMBL/GenBank/DDBJ databases">
        <title>Sphingomonas abieness sp. nov., an endophytic bacterium isolated from Abies koreana.</title>
        <authorList>
            <person name="Jiang L."/>
            <person name="Lee J."/>
        </authorList>
    </citation>
    <scope>NUCLEOTIDE SEQUENCE [LARGE SCALE GENOMIC DNA]</scope>
    <source>
        <strain evidence="4">PAMB 00755</strain>
    </source>
</reference>
<keyword evidence="4" id="KW-1185">Reference proteome</keyword>
<dbReference type="InterPro" id="IPR010131">
    <property type="entry name" value="MdtP/NodT-like"/>
</dbReference>
<dbReference type="Gene3D" id="2.20.200.10">
    <property type="entry name" value="Outer membrane efflux proteins (OEP)"/>
    <property type="match status" value="1"/>
</dbReference>
<keyword evidence="2" id="KW-0812">Transmembrane</keyword>
<evidence type="ECO:0000313" key="4">
    <source>
        <dbReference type="Proteomes" id="UP001210865"/>
    </source>
</evidence>
<evidence type="ECO:0000256" key="2">
    <source>
        <dbReference type="RuleBase" id="RU362097"/>
    </source>
</evidence>
<name>A0ABY7NXF8_9SPHN</name>
<keyword evidence="2" id="KW-0449">Lipoprotein</keyword>
<keyword evidence="2" id="KW-0472">Membrane</keyword>
<dbReference type="PANTHER" id="PTHR30203">
    <property type="entry name" value="OUTER MEMBRANE CATION EFFLUX PROTEIN"/>
    <property type="match status" value="1"/>
</dbReference>
<dbReference type="RefSeq" id="WP_270079219.1">
    <property type="nucleotide sequence ID" value="NZ_CP115174.1"/>
</dbReference>
<protein>
    <submittedName>
        <fullName evidence="3">Efflux transporter outer membrane subunit</fullName>
    </submittedName>
</protein>
<comment type="subcellular location">
    <subcellularLocation>
        <location evidence="2">Cell membrane</location>
        <topology evidence="2">Lipid-anchor</topology>
    </subcellularLocation>
</comment>
<sequence>MYRRPSPPVAPAFSSDTRAGVSIARIGWRDFFTDPDLQRLIETSLANNRDLRIAIGRVEEARAQYRIEGSQLYPTLDGVAGLTRSHTPADLSLIGQPVTASQYQSVLSVGWEVDLWGRLRNMRASALQNFLATEEARRGVSTSLIAQLVSAWLQEHEYDERITLAERTIDSRRESFRIANRRYEVGSGSKLDMTQAETLLTQAQTTLQALHQARDENRNALTLLVGAPYDPGQRSLNLAGTNADRALPAGLPSELLLNRPDILEAEHQLIAAHADVGAARADFFPNITLTGDFGTASAHLTDLFAHGQRSWGFSPMVTLPIFNGGRNKANLDLAKARRNIAVANYERTIQAAFRDVADALAQRKWLAGQIATTRQTVDALDERLRLAQLRYTSGRSAYLEVLEAERDRFDTEQALVQLRRAYYASGVSLYAAVGGGFPEDATQQAQGGQAG</sequence>
<dbReference type="NCBIfam" id="TIGR01845">
    <property type="entry name" value="outer_NodT"/>
    <property type="match status" value="1"/>
</dbReference>
<proteinExistence type="inferred from homology"/>
<keyword evidence="2" id="KW-0564">Palmitate</keyword>
<accession>A0ABY7NXF8</accession>